<dbReference type="AlphaFoldDB" id="A0A1I7YWS8"/>
<dbReference type="WBParaSite" id="L893_g20504.t1">
    <property type="protein sequence ID" value="L893_g20504.t1"/>
    <property type="gene ID" value="L893_g20504"/>
</dbReference>
<organism evidence="2 3">
    <name type="scientific">Steinernema glaseri</name>
    <dbReference type="NCBI Taxonomy" id="37863"/>
    <lineage>
        <taxon>Eukaryota</taxon>
        <taxon>Metazoa</taxon>
        <taxon>Ecdysozoa</taxon>
        <taxon>Nematoda</taxon>
        <taxon>Chromadorea</taxon>
        <taxon>Rhabditida</taxon>
        <taxon>Tylenchina</taxon>
        <taxon>Panagrolaimomorpha</taxon>
        <taxon>Strongyloidoidea</taxon>
        <taxon>Steinernematidae</taxon>
        <taxon>Steinernema</taxon>
    </lineage>
</organism>
<sequence length="97" mass="11039">MSNQVRRTDPSPHYKSDACPRARERSSETTLKRPSIEFDDDDVVVPRTKRNSFFSVTPTKAPRMRRLSIPCRVGGLAKEAPGRNLFIYMQNAPSKSE</sequence>
<reference evidence="3" key="1">
    <citation type="submission" date="2016-11" db="UniProtKB">
        <authorList>
            <consortium name="WormBaseParasite"/>
        </authorList>
    </citation>
    <scope>IDENTIFICATION</scope>
</reference>
<evidence type="ECO:0000256" key="1">
    <source>
        <dbReference type="SAM" id="MobiDB-lite"/>
    </source>
</evidence>
<name>A0A1I7YWS8_9BILA</name>
<feature type="region of interest" description="Disordered" evidence="1">
    <location>
        <begin position="1"/>
        <end position="34"/>
    </location>
</feature>
<accession>A0A1I7YWS8</accession>
<evidence type="ECO:0000313" key="2">
    <source>
        <dbReference type="Proteomes" id="UP000095287"/>
    </source>
</evidence>
<dbReference type="Proteomes" id="UP000095287">
    <property type="component" value="Unplaced"/>
</dbReference>
<protein>
    <submittedName>
        <fullName evidence="3">Uncharacterized protein</fullName>
    </submittedName>
</protein>
<keyword evidence="2" id="KW-1185">Reference proteome</keyword>
<proteinExistence type="predicted"/>
<evidence type="ECO:0000313" key="3">
    <source>
        <dbReference type="WBParaSite" id="L893_g20504.t1"/>
    </source>
</evidence>